<evidence type="ECO:0000313" key="10">
    <source>
        <dbReference type="Proteomes" id="UP000216991"/>
    </source>
</evidence>
<dbReference type="SUPFAM" id="SSF53187">
    <property type="entry name" value="Zn-dependent exopeptidases"/>
    <property type="match status" value="1"/>
</dbReference>
<accession>A0A255YJN4</accession>
<dbReference type="CDD" id="cd04820">
    <property type="entry name" value="PA_M28_1_1"/>
    <property type="match status" value="1"/>
</dbReference>
<dbReference type="Proteomes" id="UP000216991">
    <property type="component" value="Unassembled WGS sequence"/>
</dbReference>
<dbReference type="PANTHER" id="PTHR12147:SF56">
    <property type="entry name" value="AMINOPEPTIDASE YDR415C-RELATED"/>
    <property type="match status" value="1"/>
</dbReference>
<dbReference type="AlphaFoldDB" id="A0A255YJN4"/>
<evidence type="ECO:0000313" key="9">
    <source>
        <dbReference type="EMBL" id="OYQ29393.1"/>
    </source>
</evidence>
<feature type="chain" id="PRO_5013304854" description="Peptidase M28 domain-containing protein" evidence="7">
    <location>
        <begin position="23"/>
        <end position="543"/>
    </location>
</feature>
<evidence type="ECO:0000256" key="6">
    <source>
        <dbReference type="ARBA" id="ARBA00022833"/>
    </source>
</evidence>
<dbReference type="GO" id="GO:0008235">
    <property type="term" value="F:metalloexopeptidase activity"/>
    <property type="evidence" value="ECO:0007669"/>
    <property type="project" value="InterPro"/>
</dbReference>
<dbReference type="RefSeq" id="WP_094473534.1">
    <property type="nucleotide sequence ID" value="NZ_NOXT01000105.1"/>
</dbReference>
<dbReference type="PANTHER" id="PTHR12147">
    <property type="entry name" value="METALLOPEPTIDASE M28 FAMILY MEMBER"/>
    <property type="match status" value="1"/>
</dbReference>
<dbReference type="GO" id="GO:0004177">
    <property type="term" value="F:aminopeptidase activity"/>
    <property type="evidence" value="ECO:0007669"/>
    <property type="project" value="UniProtKB-KW"/>
</dbReference>
<gene>
    <name evidence="9" type="ORF">CHU93_07800</name>
</gene>
<dbReference type="GO" id="GO:0006508">
    <property type="term" value="P:proteolysis"/>
    <property type="evidence" value="ECO:0007669"/>
    <property type="project" value="UniProtKB-KW"/>
</dbReference>
<feature type="domain" description="Peptidase M28" evidence="8">
    <location>
        <begin position="289"/>
        <end position="507"/>
    </location>
</feature>
<organism evidence="9 10">
    <name type="scientific">Sandarakinorhabdus cyanobacteriorum</name>
    <dbReference type="NCBI Taxonomy" id="1981098"/>
    <lineage>
        <taxon>Bacteria</taxon>
        <taxon>Pseudomonadati</taxon>
        <taxon>Pseudomonadota</taxon>
        <taxon>Alphaproteobacteria</taxon>
        <taxon>Sphingomonadales</taxon>
        <taxon>Sphingosinicellaceae</taxon>
        <taxon>Sandarakinorhabdus</taxon>
    </lineage>
</organism>
<evidence type="ECO:0000256" key="1">
    <source>
        <dbReference type="ARBA" id="ARBA00022438"/>
    </source>
</evidence>
<dbReference type="Gene3D" id="3.50.30.30">
    <property type="match status" value="1"/>
</dbReference>
<keyword evidence="6" id="KW-0862">Zinc</keyword>
<evidence type="ECO:0000256" key="4">
    <source>
        <dbReference type="ARBA" id="ARBA00022729"/>
    </source>
</evidence>
<dbReference type="EMBL" id="NOXT01000105">
    <property type="protein sequence ID" value="OYQ29393.1"/>
    <property type="molecule type" value="Genomic_DNA"/>
</dbReference>
<feature type="signal peptide" evidence="7">
    <location>
        <begin position="1"/>
        <end position="22"/>
    </location>
</feature>
<evidence type="ECO:0000256" key="7">
    <source>
        <dbReference type="SAM" id="SignalP"/>
    </source>
</evidence>
<proteinExistence type="predicted"/>
<dbReference type="InterPro" id="IPR007484">
    <property type="entry name" value="Peptidase_M28"/>
</dbReference>
<keyword evidence="1" id="KW-0031">Aminopeptidase</keyword>
<dbReference type="Pfam" id="PF04389">
    <property type="entry name" value="Peptidase_M28"/>
    <property type="match status" value="1"/>
</dbReference>
<evidence type="ECO:0000256" key="3">
    <source>
        <dbReference type="ARBA" id="ARBA00022723"/>
    </source>
</evidence>
<evidence type="ECO:0000259" key="8">
    <source>
        <dbReference type="Pfam" id="PF04389"/>
    </source>
</evidence>
<protein>
    <recommendedName>
        <fullName evidence="8">Peptidase M28 domain-containing protein</fullName>
    </recommendedName>
</protein>
<evidence type="ECO:0000256" key="5">
    <source>
        <dbReference type="ARBA" id="ARBA00022801"/>
    </source>
</evidence>
<keyword evidence="5" id="KW-0378">Hydrolase</keyword>
<dbReference type="OrthoDB" id="9778250at2"/>
<name>A0A255YJN4_9SPHN</name>
<dbReference type="InterPro" id="IPR046450">
    <property type="entry name" value="PA_dom_sf"/>
</dbReference>
<keyword evidence="4 7" id="KW-0732">Signal</keyword>
<reference evidence="9 10" key="1">
    <citation type="submission" date="2017-07" db="EMBL/GenBank/DDBJ databases">
        <title>Sandarakinorhabdus cyanobacteriorum sp. nov., a novel bacterium isolated from cyanobacterial aggregates in a eutrophic lake.</title>
        <authorList>
            <person name="Cai H."/>
        </authorList>
    </citation>
    <scope>NUCLEOTIDE SEQUENCE [LARGE SCALE GENOMIC DNA]</scope>
    <source>
        <strain evidence="9 10">TH057</strain>
    </source>
</reference>
<keyword evidence="2" id="KW-0645">Protease</keyword>
<keyword evidence="3" id="KW-0479">Metal-binding</keyword>
<dbReference type="Gene3D" id="3.40.630.10">
    <property type="entry name" value="Zn peptidases"/>
    <property type="match status" value="2"/>
</dbReference>
<comment type="caution">
    <text evidence="9">The sequence shown here is derived from an EMBL/GenBank/DDBJ whole genome shotgun (WGS) entry which is preliminary data.</text>
</comment>
<dbReference type="SUPFAM" id="SSF52025">
    <property type="entry name" value="PA domain"/>
    <property type="match status" value="1"/>
</dbReference>
<dbReference type="GO" id="GO:0046872">
    <property type="term" value="F:metal ion binding"/>
    <property type="evidence" value="ECO:0007669"/>
    <property type="project" value="UniProtKB-KW"/>
</dbReference>
<evidence type="ECO:0000256" key="2">
    <source>
        <dbReference type="ARBA" id="ARBA00022670"/>
    </source>
</evidence>
<sequence>MNKPLLLAAAALPLIAAAPPPAGPLAASFRSHVAFLADDLLEGRGLGSRGHEIAANYIAQHFARLGLQPAGTNSYVQRIGFAESRFASERESALLDLGATKLTLENGVGLVVSPGSTAGAEEVTGEMVFVGYGLQDPSQGIDDYAGLDLKGKYAVVLSGAPDGMNSEIAAHLARVSKATGAEAAGAIGVITIRTLKEAERLPWDKYAGRARLPRRLVLDPNGQPLGDGAGLKVRAAIDDAAATALFAGAPMDFAAVRAAAQKGMVKGFPLPGRFTVRRATSVERISSPNVLALLPGTDKTLGREIVVISAHSDHVGMKVGAKPGEDAIYNGAMDNAAGTATLLEAATALVKAPPKRTVLFLATTAEESGLLGADYFSRFPTVDVKRIVADVNIDMPILTCDFGDIVAFGGERSTIGTLVAQAAKAEKLGVSPDPQPEEAVFTRSDHYPFVRKGVPSVFLKTGWTDTKGGLACKEAERKFRLNNYHEVSDQLDLPFDWNAAAKWTRLNIGIIRGLANAKAAPRWYEGDYFGNAFAAGAPKAKKP</sequence>
<keyword evidence="10" id="KW-1185">Reference proteome</keyword>
<dbReference type="InterPro" id="IPR045175">
    <property type="entry name" value="M28_fam"/>
</dbReference>